<evidence type="ECO:0000313" key="2">
    <source>
        <dbReference type="EMBL" id="KAG5926821.1"/>
    </source>
</evidence>
<feature type="compositionally biased region" description="Pro residues" evidence="1">
    <location>
        <begin position="599"/>
        <end position="608"/>
    </location>
</feature>
<comment type="caution">
    <text evidence="2">The sequence shown here is derived from an EMBL/GenBank/DDBJ whole genome shotgun (WGS) entry which is preliminary data.</text>
</comment>
<feature type="region of interest" description="Disordered" evidence="1">
    <location>
        <begin position="335"/>
        <end position="360"/>
    </location>
</feature>
<dbReference type="Gene3D" id="3.80.10.10">
    <property type="entry name" value="Ribonuclease Inhibitor"/>
    <property type="match status" value="1"/>
</dbReference>
<reference evidence="2" key="1">
    <citation type="journal article" date="2020" name="bioRxiv">
        <title>Whole genome comparisons of ergot fungi reveals the divergence and evolution of species within the genus Claviceps are the result of varying mechanisms driving genome evolution and host range expansion.</title>
        <authorList>
            <person name="Wyka S.A."/>
            <person name="Mondo S.J."/>
            <person name="Liu M."/>
            <person name="Dettman J."/>
            <person name="Nalam V."/>
            <person name="Broders K.D."/>
        </authorList>
    </citation>
    <scope>NUCLEOTIDE SEQUENCE</scope>
    <source>
        <strain evidence="2">CCC 489</strain>
    </source>
</reference>
<evidence type="ECO:0000313" key="3">
    <source>
        <dbReference type="Proteomes" id="UP000811619"/>
    </source>
</evidence>
<dbReference type="SUPFAM" id="SSF52047">
    <property type="entry name" value="RNI-like"/>
    <property type="match status" value="1"/>
</dbReference>
<accession>A0A8K0J858</accession>
<name>A0A8K0J858_9HYPO</name>
<evidence type="ECO:0000256" key="1">
    <source>
        <dbReference type="SAM" id="MobiDB-lite"/>
    </source>
</evidence>
<feature type="region of interest" description="Disordered" evidence="1">
    <location>
        <begin position="591"/>
        <end position="630"/>
    </location>
</feature>
<dbReference type="InterPro" id="IPR032675">
    <property type="entry name" value="LRR_dom_sf"/>
</dbReference>
<feature type="region of interest" description="Disordered" evidence="1">
    <location>
        <begin position="72"/>
        <end position="101"/>
    </location>
</feature>
<sequence>MMRPSLVVTTAFAAASERMLDLHPIPEDGLCQQKSPLPTRPSTACAATTAAYPVYPGLQMPKLHRTRSVDSPPIALRRPRRLSGTKFEPPRPLGRPSRTSRAPMSLQMTTTVTAFPSSDKGLHGHDQIDARVARPTGSMPMRTPPLLKKQKSGRLPLGELCGALPGEVLEVILEMLKQLHLDRPGESCATCWMRDACSVALCSRKWYKAARLVLYQDIQLIGPDSAAHKKRFRKAQGCRMALLRRTLRADAEIASIVRSLKVPAPEPMASALIEQYENQVASVVMACPNLERLSGPVCVYNHSFKRLFQALSTRTNLKTMDWVLDAAAAAAVPPVQQQQQATASPVTKHNASQDQDQDQDQKRLLPHDELAFLQQHVAWTKLTSLSVQCLLGVALAPPTLLARTMAHLPSLRHLHLHDLAPGAFNDANLVDLPPLRSLTLSHVRGISSSGLSAFATRANSQPLRRLVLRHTPLTSLPALARILSNLRSLTSLSLVQSFPPLMPDSDSFVLWMMPYLASSSVDKLHWDITSHPDGVNAADDILAQSIAAGGFPALRVLRAPNDPEGVFQQLCRPVARIDLPADRFRRRGMSLSELETTSPPSPPPPPPTKSLVKSSTTSSLPGLTTPRPHTSLVAARLAAQERLDRARENPRFQVRVTDERGGLVEAFGLAGYMGTVGSKIDYHLLPDAGATDEQGGLVDVSALRTSPGEIPGPGSQGCTGSWNRREGIVADRKEKDRWWHTERGRWTRVYL</sequence>
<evidence type="ECO:0008006" key="4">
    <source>
        <dbReference type="Google" id="ProtNLM"/>
    </source>
</evidence>
<gene>
    <name evidence="2" type="ORF">E4U42_002927</name>
</gene>
<proteinExistence type="predicted"/>
<organism evidence="2 3">
    <name type="scientific">Claviceps africana</name>
    <dbReference type="NCBI Taxonomy" id="83212"/>
    <lineage>
        <taxon>Eukaryota</taxon>
        <taxon>Fungi</taxon>
        <taxon>Dikarya</taxon>
        <taxon>Ascomycota</taxon>
        <taxon>Pezizomycotina</taxon>
        <taxon>Sordariomycetes</taxon>
        <taxon>Hypocreomycetidae</taxon>
        <taxon>Hypocreales</taxon>
        <taxon>Clavicipitaceae</taxon>
        <taxon>Claviceps</taxon>
    </lineage>
</organism>
<protein>
    <recommendedName>
        <fullName evidence="4">F-box domain-containing protein</fullName>
    </recommendedName>
</protein>
<dbReference type="OrthoDB" id="3210378at2759"/>
<dbReference type="EMBL" id="SRPY01000232">
    <property type="protein sequence ID" value="KAG5926821.1"/>
    <property type="molecule type" value="Genomic_DNA"/>
</dbReference>
<keyword evidence="3" id="KW-1185">Reference proteome</keyword>
<feature type="compositionally biased region" description="Polar residues" evidence="1">
    <location>
        <begin position="342"/>
        <end position="352"/>
    </location>
</feature>
<dbReference type="AlphaFoldDB" id="A0A8K0J858"/>
<dbReference type="Proteomes" id="UP000811619">
    <property type="component" value="Unassembled WGS sequence"/>
</dbReference>
<feature type="compositionally biased region" description="Low complexity" evidence="1">
    <location>
        <begin position="609"/>
        <end position="626"/>
    </location>
</feature>